<dbReference type="Proteomes" id="UP001164390">
    <property type="component" value="Chromosome"/>
</dbReference>
<dbReference type="AlphaFoldDB" id="A0AA46YP91"/>
<evidence type="ECO:0000313" key="2">
    <source>
        <dbReference type="EMBL" id="UYM07378.1"/>
    </source>
</evidence>
<dbReference type="RefSeq" id="WP_271636352.1">
    <property type="nucleotide sequence ID" value="NZ_CP094970.1"/>
</dbReference>
<dbReference type="PANTHER" id="PTHR12126:SF11">
    <property type="entry name" value="NADH DEHYDROGENASE [UBIQUINONE] 1 ALPHA SUBCOMPLEX SUBUNIT 9, MITOCHONDRIAL"/>
    <property type="match status" value="1"/>
</dbReference>
<reference evidence="2" key="1">
    <citation type="submission" date="2022-01" db="EMBL/GenBank/DDBJ databases">
        <title>Nocardioidaceae gen. sp. A5X3R13.</title>
        <authorList>
            <person name="Lopez Marin M.A."/>
            <person name="Uhlik O."/>
        </authorList>
    </citation>
    <scope>NUCLEOTIDE SEQUENCE</scope>
    <source>
        <strain evidence="2">A5X3R13</strain>
    </source>
</reference>
<dbReference type="InterPro" id="IPR036291">
    <property type="entry name" value="NAD(P)-bd_dom_sf"/>
</dbReference>
<evidence type="ECO:0000259" key="1">
    <source>
        <dbReference type="Pfam" id="PF13460"/>
    </source>
</evidence>
<keyword evidence="3" id="KW-1185">Reference proteome</keyword>
<dbReference type="KEGG" id="sgrg:L0C25_10015"/>
<dbReference type="InterPro" id="IPR051207">
    <property type="entry name" value="ComplexI_NDUFA9_subunit"/>
</dbReference>
<dbReference type="Gene3D" id="3.40.50.720">
    <property type="entry name" value="NAD(P)-binding Rossmann-like Domain"/>
    <property type="match status" value="1"/>
</dbReference>
<dbReference type="InterPro" id="IPR016040">
    <property type="entry name" value="NAD(P)-bd_dom"/>
</dbReference>
<evidence type="ECO:0000313" key="3">
    <source>
        <dbReference type="Proteomes" id="UP001164390"/>
    </source>
</evidence>
<dbReference type="PANTHER" id="PTHR12126">
    <property type="entry name" value="NADH-UBIQUINONE OXIDOREDUCTASE 39 KDA SUBUNIT-RELATED"/>
    <property type="match status" value="1"/>
</dbReference>
<gene>
    <name evidence="2" type="ORF">L0C25_10015</name>
</gene>
<name>A0AA46YP91_9ACTN</name>
<dbReference type="Pfam" id="PF13460">
    <property type="entry name" value="NAD_binding_10"/>
    <property type="match status" value="1"/>
</dbReference>
<accession>A0AA46YP91</accession>
<protein>
    <submittedName>
        <fullName evidence="2">NAD(P)H-binding protein</fullName>
    </submittedName>
</protein>
<dbReference type="GO" id="GO:0044877">
    <property type="term" value="F:protein-containing complex binding"/>
    <property type="evidence" value="ECO:0007669"/>
    <property type="project" value="TreeGrafter"/>
</dbReference>
<sequence>MSKATDSTERTLVTGGTGTLGRQVVPQLRAAGLDLRILSRSQREDEAGIEYVTGDLVADTGVAAALEDVRVVVHLAGGNKGDDVAAGHLAEAAARAGVQHLVFISVIGADAVPVGWLRSQHAAEDAIVASGVPYTILRAAQFDDLVLTLVEKMSKLPVIPAPGGLRFQPVDSGEVADRIVELVLDRPAGRVADLAGPKVYSLRELIDGYLRARGKRRPKLPVRIPGKAGRAYRAGDNLNVTSAAHGRRTWEEFLSTRVGAARSRTISS</sequence>
<dbReference type="EMBL" id="CP094970">
    <property type="protein sequence ID" value="UYM07378.1"/>
    <property type="molecule type" value="Genomic_DNA"/>
</dbReference>
<organism evidence="2 3">
    <name type="scientific">Solicola gregarius</name>
    <dbReference type="NCBI Taxonomy" id="2908642"/>
    <lineage>
        <taxon>Bacteria</taxon>
        <taxon>Bacillati</taxon>
        <taxon>Actinomycetota</taxon>
        <taxon>Actinomycetes</taxon>
        <taxon>Propionibacteriales</taxon>
        <taxon>Nocardioidaceae</taxon>
        <taxon>Solicola</taxon>
    </lineage>
</organism>
<feature type="domain" description="NAD(P)-binding" evidence="1">
    <location>
        <begin position="15"/>
        <end position="144"/>
    </location>
</feature>
<proteinExistence type="predicted"/>
<dbReference type="SUPFAM" id="SSF51735">
    <property type="entry name" value="NAD(P)-binding Rossmann-fold domains"/>
    <property type="match status" value="1"/>
</dbReference>